<dbReference type="AlphaFoldDB" id="A0A9X3LJY0"/>
<keyword evidence="3" id="KW-0732">Signal</keyword>
<keyword evidence="2" id="KW-1133">Transmembrane helix</keyword>
<feature type="chain" id="PRO_5040802840" description="Secreted protein" evidence="3">
    <location>
        <begin position="27"/>
        <end position="89"/>
    </location>
</feature>
<keyword evidence="2" id="KW-0472">Membrane</keyword>
<keyword evidence="5" id="KW-1185">Reference proteome</keyword>
<proteinExistence type="predicted"/>
<accession>A0A9X3LJY0</accession>
<gene>
    <name evidence="4" type="ORF">L8V00_02185</name>
</gene>
<evidence type="ECO:0000313" key="5">
    <source>
        <dbReference type="Proteomes" id="UP001146469"/>
    </source>
</evidence>
<organism evidence="4 5">
    <name type="scientific">Corynebacterium evansiae</name>
    <dbReference type="NCBI Taxonomy" id="2913499"/>
    <lineage>
        <taxon>Bacteria</taxon>
        <taxon>Bacillati</taxon>
        <taxon>Actinomycetota</taxon>
        <taxon>Actinomycetes</taxon>
        <taxon>Mycobacteriales</taxon>
        <taxon>Corynebacteriaceae</taxon>
        <taxon>Corynebacterium</taxon>
    </lineage>
</organism>
<feature type="region of interest" description="Disordered" evidence="1">
    <location>
        <begin position="27"/>
        <end position="51"/>
    </location>
</feature>
<dbReference type="RefSeq" id="WP_269944107.1">
    <property type="nucleotide sequence ID" value="NZ_JAKMUT010000002.1"/>
</dbReference>
<dbReference type="EMBL" id="JAKMUT010000002">
    <property type="protein sequence ID" value="MCZ9289021.1"/>
    <property type="molecule type" value="Genomic_DNA"/>
</dbReference>
<keyword evidence="2" id="KW-0812">Transmembrane</keyword>
<evidence type="ECO:0000313" key="4">
    <source>
        <dbReference type="EMBL" id="MCZ9289021.1"/>
    </source>
</evidence>
<name>A0A9X3LJY0_9CORY</name>
<evidence type="ECO:0000256" key="2">
    <source>
        <dbReference type="SAM" id="Phobius"/>
    </source>
</evidence>
<feature type="transmembrane region" description="Helical" evidence="2">
    <location>
        <begin position="62"/>
        <end position="83"/>
    </location>
</feature>
<evidence type="ECO:0000256" key="3">
    <source>
        <dbReference type="SAM" id="SignalP"/>
    </source>
</evidence>
<comment type="caution">
    <text evidence="4">The sequence shown here is derived from an EMBL/GenBank/DDBJ whole genome shotgun (WGS) entry which is preliminary data.</text>
</comment>
<dbReference type="Proteomes" id="UP001146469">
    <property type="component" value="Unassembled WGS sequence"/>
</dbReference>
<feature type="signal peptide" evidence="3">
    <location>
        <begin position="1"/>
        <end position="26"/>
    </location>
</feature>
<reference evidence="4" key="1">
    <citation type="submission" date="2022-02" db="EMBL/GenBank/DDBJ databases">
        <title>Corynebacterium sp. from urogenital microbiome.</title>
        <authorList>
            <person name="Cappelli E.A."/>
            <person name="Ribeiro T.G."/>
            <person name="Peixe L."/>
        </authorList>
    </citation>
    <scope>NUCLEOTIDE SEQUENCE</scope>
    <source>
        <strain evidence="4">C8Ua_174</strain>
    </source>
</reference>
<evidence type="ECO:0008006" key="6">
    <source>
        <dbReference type="Google" id="ProtNLM"/>
    </source>
</evidence>
<sequence>MRLRRSIFAAVLAPTVALASVIPAVAETDTQSSSTSTGSEGSSSGSSDSDEWWDGLHPVAKVAIGIAAATGISVAFGILRTIFYNIFHV</sequence>
<protein>
    <recommendedName>
        <fullName evidence="6">Secreted protein</fullName>
    </recommendedName>
</protein>
<evidence type="ECO:0000256" key="1">
    <source>
        <dbReference type="SAM" id="MobiDB-lite"/>
    </source>
</evidence>
<feature type="compositionally biased region" description="Low complexity" evidence="1">
    <location>
        <begin position="27"/>
        <end position="47"/>
    </location>
</feature>